<keyword evidence="5" id="KW-1185">Reference proteome</keyword>
<evidence type="ECO:0000256" key="1">
    <source>
        <dbReference type="SAM" id="MobiDB-lite"/>
    </source>
</evidence>
<dbReference type="GO" id="GO:0052325">
    <property type="term" value="P:cell wall pectin biosynthetic process"/>
    <property type="evidence" value="ECO:0007669"/>
    <property type="project" value="TreeGrafter"/>
</dbReference>
<feature type="signal peptide" evidence="2">
    <location>
        <begin position="1"/>
        <end position="22"/>
    </location>
</feature>
<dbReference type="AlphaFoldDB" id="A0A830HVZ4"/>
<evidence type="ECO:0000313" key="4">
    <source>
        <dbReference type="EMBL" id="GHP09057.1"/>
    </source>
</evidence>
<dbReference type="InterPro" id="IPR005069">
    <property type="entry name" value="Nucl-diP-sugar_transferase"/>
</dbReference>
<gene>
    <name evidence="4" type="ORF">PPROV_000779400</name>
</gene>
<dbReference type="GO" id="GO:0005794">
    <property type="term" value="C:Golgi apparatus"/>
    <property type="evidence" value="ECO:0007669"/>
    <property type="project" value="TreeGrafter"/>
</dbReference>
<reference evidence="4" key="1">
    <citation type="submission" date="2020-10" db="EMBL/GenBank/DDBJ databases">
        <title>Unveiling of a novel bifunctional photoreceptor, Dualchrome1, isolated from a cosmopolitan green alga.</title>
        <authorList>
            <person name="Suzuki S."/>
            <person name="Kawachi M."/>
        </authorList>
    </citation>
    <scope>NUCLEOTIDE SEQUENCE</scope>
    <source>
        <strain evidence="4">NIES 2893</strain>
    </source>
</reference>
<proteinExistence type="predicted"/>
<dbReference type="Pfam" id="PF03407">
    <property type="entry name" value="Nucleotid_trans"/>
    <property type="match status" value="1"/>
</dbReference>
<feature type="region of interest" description="Disordered" evidence="1">
    <location>
        <begin position="95"/>
        <end position="114"/>
    </location>
</feature>
<name>A0A830HVZ4_9CHLO</name>
<feature type="region of interest" description="Disordered" evidence="1">
    <location>
        <begin position="61"/>
        <end position="84"/>
    </location>
</feature>
<feature type="domain" description="Nucleotide-diphospho-sugar transferase" evidence="3">
    <location>
        <begin position="245"/>
        <end position="459"/>
    </location>
</feature>
<keyword evidence="2" id="KW-0732">Signal</keyword>
<dbReference type="EMBL" id="BNJQ01000023">
    <property type="protein sequence ID" value="GHP09057.1"/>
    <property type="molecule type" value="Genomic_DNA"/>
</dbReference>
<evidence type="ECO:0000313" key="5">
    <source>
        <dbReference type="Proteomes" id="UP000660262"/>
    </source>
</evidence>
<evidence type="ECO:0000256" key="2">
    <source>
        <dbReference type="SAM" id="SignalP"/>
    </source>
</evidence>
<accession>A0A830HVZ4</accession>
<dbReference type="OrthoDB" id="540503at2759"/>
<feature type="region of interest" description="Disordered" evidence="1">
    <location>
        <begin position="31"/>
        <end position="50"/>
    </location>
</feature>
<protein>
    <recommendedName>
        <fullName evidence="3">Nucleotide-diphospho-sugar transferase domain-containing protein</fullName>
    </recommendedName>
</protein>
<dbReference type="GO" id="GO:0052636">
    <property type="term" value="F:arabinosyltransferase activity"/>
    <property type="evidence" value="ECO:0007669"/>
    <property type="project" value="TreeGrafter"/>
</dbReference>
<organism evidence="4 5">
    <name type="scientific">Pycnococcus provasolii</name>
    <dbReference type="NCBI Taxonomy" id="41880"/>
    <lineage>
        <taxon>Eukaryota</taxon>
        <taxon>Viridiplantae</taxon>
        <taxon>Chlorophyta</taxon>
        <taxon>Pseudoscourfieldiophyceae</taxon>
        <taxon>Pseudoscourfieldiales</taxon>
        <taxon>Pycnococcaceae</taxon>
        <taxon>Pycnococcus</taxon>
    </lineage>
</organism>
<dbReference type="InterPro" id="IPR053250">
    <property type="entry name" value="Glycosyltransferase_77"/>
</dbReference>
<dbReference type="PANTHER" id="PTHR46936">
    <property type="entry name" value="ARABINOSYLTRANSFERASE XEG113"/>
    <property type="match status" value="1"/>
</dbReference>
<evidence type="ECO:0000259" key="3">
    <source>
        <dbReference type="Pfam" id="PF03407"/>
    </source>
</evidence>
<comment type="caution">
    <text evidence="4">The sequence shown here is derived from an EMBL/GenBank/DDBJ whole genome shotgun (WGS) entry which is preliminary data.</text>
</comment>
<sequence>MRRMQIYSAFLLLLLVPLLVKTYVVLVHHPSATGDRSTSNEVHGESASREHLRRAFLARQGTTAGRQAPTQAPNPTMQLSVSSTTEVDEEITLDRLIDPRKTTEPPRSTAEKGFKDFGVPDDLKLSHNTLIITFANYDWMHFLRNWVSHANQIGLEKSFVVAPMDEQTRKACAAENIPVLQKDMKQFMHEHGSEIFRNAPKDVSTSFLGQLQIDYPDMHAGIIGNVMYHRVIETKFHVWALALMLVSHLQINVLVSDSDVVWLRDPLPYLARFHGVADVSISTDCVSAEVERLAYDVRKSRSTFNISSKYNYAPRCGHLPMRISGTAFNAGVAYVRATPASTYFLRDVVHGMLGGPGRKDPYWDDQYVVNEYIVQRGRIFPVEFLEFEDKKENIVLAHKFNMDEKNKPPPFRLHTLPITLFNNGHTFFVDQLPKRLGIDPYAVHATWQMSGNDGKLSRFRRAHVWNLDNDNYYDTMSGRYLTYEARYPAKLVDDSDLVNTHMRVVQYHIHGLRNAIAIAQILRRTLVLPEFHCYCDRDEHPDIVKNDPPTFRKCTTPGSDLVLPYECPLDHLFDVSVWEHNLHGQYRESTFLKHPKVVARGMAETNIYVGSTVDGVPSIPINATDAEISRSLASFSDVPLLRFGLDVGGDTSDESAMNWAFGSFVNEDQNQRFNKLVSILLEGSWCCTSFDKSVGTWHFDPPEALGRH</sequence>
<feature type="chain" id="PRO_5032676767" description="Nucleotide-diphospho-sugar transferase domain-containing protein" evidence="2">
    <location>
        <begin position="23"/>
        <end position="708"/>
    </location>
</feature>
<dbReference type="PANTHER" id="PTHR46936:SF1">
    <property type="entry name" value="ARABINOSYLTRANSFERASE XEG113"/>
    <property type="match status" value="1"/>
</dbReference>
<dbReference type="Proteomes" id="UP000660262">
    <property type="component" value="Unassembled WGS sequence"/>
</dbReference>